<dbReference type="RefSeq" id="WP_053390583.1">
    <property type="nucleotide sequence ID" value="NZ_CP010899.1"/>
</dbReference>
<dbReference type="EMBL" id="CP010899">
    <property type="protein sequence ID" value="ALA97260.1"/>
    <property type="molecule type" value="Genomic_DNA"/>
</dbReference>
<dbReference type="STRING" id="273035.SKUN_00344"/>
<name>A0A0K2JFB5_SPIKU</name>
<accession>A0A0K2JFB5</accession>
<evidence type="ECO:0000313" key="1">
    <source>
        <dbReference type="EMBL" id="ALA97260.1"/>
    </source>
</evidence>
<dbReference type="KEGG" id="skn:SKUN_00344"/>
<reference evidence="1 2" key="1">
    <citation type="journal article" date="2015" name="Genome Announc.">
        <title>Complete Genome Sequence of Spiroplasma kunkelii Strain CR2-3x, Causal Agent of Corn Stunt Disease in Zea mays L.</title>
        <authorList>
            <person name="Davis R.E."/>
            <person name="Shao J."/>
            <person name="Dally E.L."/>
            <person name="Zhao Y."/>
            <person name="Gasparich G.E."/>
            <person name="Gaynor B.J."/>
            <person name="Athey J.C."/>
            <person name="Harrison N.A."/>
            <person name="Donofrio N."/>
        </authorList>
    </citation>
    <scope>NUCLEOTIDE SEQUENCE [LARGE SCALE GENOMIC DNA]</scope>
    <source>
        <strain evidence="1 2">CR2-3x</strain>
    </source>
</reference>
<sequence length="111" mass="13117">MAKKYKNYIVVPEIVQKIKISFCLKYFDFSNSDSLKQNEYKKFFKLLKNYNNNNNLSQLINDHSIIIEKSKYTINLAKSLVKDDNFFYNNCNGNVYDLIRGNTPLRIFGIL</sequence>
<evidence type="ECO:0000313" key="2">
    <source>
        <dbReference type="Proteomes" id="UP000062963"/>
    </source>
</evidence>
<keyword evidence="2" id="KW-1185">Reference proteome</keyword>
<protein>
    <submittedName>
        <fullName evidence="1">Uncharacterized protein</fullName>
    </submittedName>
</protein>
<dbReference type="PATRIC" id="fig|273035.7.peg.408"/>
<dbReference type="Proteomes" id="UP000062963">
    <property type="component" value="Chromosome"/>
</dbReference>
<gene>
    <name evidence="1" type="ORF">SKUN_00344</name>
</gene>
<organism evidence="1 2">
    <name type="scientific">Spiroplasma kunkelii CR2-3x</name>
    <dbReference type="NCBI Taxonomy" id="273035"/>
    <lineage>
        <taxon>Bacteria</taxon>
        <taxon>Bacillati</taxon>
        <taxon>Mycoplasmatota</taxon>
        <taxon>Mollicutes</taxon>
        <taxon>Entomoplasmatales</taxon>
        <taxon>Spiroplasmataceae</taxon>
        <taxon>Spiroplasma</taxon>
    </lineage>
</organism>
<dbReference type="OrthoDB" id="10003690at2"/>
<dbReference type="AlphaFoldDB" id="A0A0K2JFB5"/>
<proteinExistence type="predicted"/>